<dbReference type="Proteomes" id="UP000288388">
    <property type="component" value="Unassembled WGS sequence"/>
</dbReference>
<dbReference type="RefSeq" id="WP_127978107.1">
    <property type="nucleotide sequence ID" value="NZ_RYZS01000001.1"/>
</dbReference>
<evidence type="ECO:0000313" key="1">
    <source>
        <dbReference type="EMBL" id="RVU93669.1"/>
    </source>
</evidence>
<reference evidence="1 2" key="1">
    <citation type="submission" date="2018-12" db="EMBL/GenBank/DDBJ databases">
        <title>A novel vanA-carrying plasmid in a clinical isolate of Enterococcus avium.</title>
        <authorList>
            <person name="Bernasconi O.J."/>
            <person name="Luzzaro F."/>
            <person name="Endimiani A."/>
        </authorList>
    </citation>
    <scope>NUCLEOTIDE SEQUENCE [LARGE SCALE GENOMIC DNA]</scope>
    <source>
        <strain evidence="1 2">LC0559/18</strain>
    </source>
</reference>
<sequence>MKIVAVVNDSTGEIQTVLDGYTHRFPYSGMPTRKIDITRQYGEIGEHAIVSIEMNGYEHLVSTERYSLVYDKEDGE</sequence>
<accession>A0A437UJK2</accession>
<dbReference type="AlphaFoldDB" id="A0A437UJK2"/>
<gene>
    <name evidence="1" type="ORF">EK398_01645</name>
</gene>
<comment type="caution">
    <text evidence="1">The sequence shown here is derived from an EMBL/GenBank/DDBJ whole genome shotgun (WGS) entry which is preliminary data.</text>
</comment>
<proteinExistence type="predicted"/>
<evidence type="ECO:0000313" key="2">
    <source>
        <dbReference type="Proteomes" id="UP000288388"/>
    </source>
</evidence>
<name>A0A437UJK2_ENTAV</name>
<protein>
    <submittedName>
        <fullName evidence="1">Uncharacterized protein</fullName>
    </submittedName>
</protein>
<dbReference type="EMBL" id="RYZS01000001">
    <property type="protein sequence ID" value="RVU93669.1"/>
    <property type="molecule type" value="Genomic_DNA"/>
</dbReference>
<organism evidence="1 2">
    <name type="scientific">Enterococcus avium</name>
    <name type="common">Streptococcus avium</name>
    <dbReference type="NCBI Taxonomy" id="33945"/>
    <lineage>
        <taxon>Bacteria</taxon>
        <taxon>Bacillati</taxon>
        <taxon>Bacillota</taxon>
        <taxon>Bacilli</taxon>
        <taxon>Lactobacillales</taxon>
        <taxon>Enterococcaceae</taxon>
        <taxon>Enterococcus</taxon>
    </lineage>
</organism>